<dbReference type="FunFam" id="3.30.2330.10:FF:000001">
    <property type="entry name" value="Arginine biosynthesis bifunctional protein ArgJ, mitochondrial"/>
    <property type="match status" value="1"/>
</dbReference>
<gene>
    <name evidence="11" type="ORF">EW146_g3055</name>
</gene>
<dbReference type="GO" id="GO:0004042">
    <property type="term" value="F:L-glutamate N-acetyltransferase activity"/>
    <property type="evidence" value="ECO:0007669"/>
    <property type="project" value="UniProtKB-UniRule"/>
</dbReference>
<comment type="pathway">
    <text evidence="10">Amino-acid biosynthesis; L-arginine biosynthesis; N(2)-acetyl-L-ornithine from L-glutamate: step 1/4.</text>
</comment>
<evidence type="ECO:0000313" key="11">
    <source>
        <dbReference type="EMBL" id="THH17840.1"/>
    </source>
</evidence>
<dbReference type="GO" id="GO:0006592">
    <property type="term" value="P:ornithine biosynthetic process"/>
    <property type="evidence" value="ECO:0007669"/>
    <property type="project" value="TreeGrafter"/>
</dbReference>
<dbReference type="EC" id="2.3.1.35" evidence="10"/>
<dbReference type="CDD" id="cd02152">
    <property type="entry name" value="OAT"/>
    <property type="match status" value="1"/>
</dbReference>
<feature type="site" description="Cleavage; by autolysis" evidence="10">
    <location>
        <begin position="230"/>
        <end position="231"/>
    </location>
</feature>
<feature type="binding site" evidence="10">
    <location>
        <position position="319"/>
    </location>
    <ligand>
        <name>substrate</name>
    </ligand>
</feature>
<feature type="site" description="Involved in the stabilization of negative charge on the oxyanion by the formation of the oxyanion hole" evidence="10">
    <location>
        <position position="151"/>
    </location>
</feature>
<feature type="chain" id="PRO_5023356693" description="Arginine biosynthesis bifunctional protein ArgJ alpha chain" evidence="10">
    <location>
        <begin position="1"/>
        <end position="230"/>
    </location>
</feature>
<keyword evidence="3 10" id="KW-0055">Arginine biosynthesis</keyword>
<dbReference type="Pfam" id="PF01960">
    <property type="entry name" value="ArgJ"/>
    <property type="match status" value="1"/>
</dbReference>
<dbReference type="NCBIfam" id="TIGR00120">
    <property type="entry name" value="ArgJ"/>
    <property type="match status" value="1"/>
</dbReference>
<feature type="binding site" evidence="10">
    <location>
        <position position="190"/>
    </location>
    <ligand>
        <name>substrate</name>
    </ligand>
</feature>
<dbReference type="EC" id="2.3.1.1" evidence="10"/>
<evidence type="ECO:0000256" key="10">
    <source>
        <dbReference type="HAMAP-Rule" id="MF_03124"/>
    </source>
</evidence>
<dbReference type="GO" id="GO:0004358">
    <property type="term" value="F:L-glutamate N-acetyltransferase activity, acting on acetyl-L-ornithine as donor"/>
    <property type="evidence" value="ECO:0007669"/>
    <property type="project" value="UniProtKB-UniRule"/>
</dbReference>
<keyword evidence="5 10" id="KW-0808">Transferase</keyword>
<evidence type="ECO:0000256" key="3">
    <source>
        <dbReference type="ARBA" id="ARBA00022571"/>
    </source>
</evidence>
<dbReference type="FunFam" id="3.10.20.340:FF:000002">
    <property type="entry name" value="Arginine biosynthesis bifunctional protein ArgJ, mitochondrial"/>
    <property type="match status" value="1"/>
</dbReference>
<evidence type="ECO:0000256" key="1">
    <source>
        <dbReference type="ARBA" id="ARBA00004305"/>
    </source>
</evidence>
<keyword evidence="7 10" id="KW-0496">Mitochondrion</keyword>
<dbReference type="NCBIfam" id="NF003802">
    <property type="entry name" value="PRK05388.1"/>
    <property type="match status" value="1"/>
</dbReference>
<dbReference type="GO" id="GO:0005759">
    <property type="term" value="C:mitochondrial matrix"/>
    <property type="evidence" value="ECO:0007669"/>
    <property type="project" value="UniProtKB-SubCell"/>
</dbReference>
<feature type="binding site" evidence="10">
    <location>
        <position position="231"/>
    </location>
    <ligand>
        <name>substrate</name>
    </ligand>
</feature>
<comment type="caution">
    <text evidence="11">The sequence shown here is derived from an EMBL/GenBank/DDBJ whole genome shotgun (WGS) entry which is preliminary data.</text>
</comment>
<dbReference type="Gene3D" id="3.60.70.12">
    <property type="entry name" value="L-amino peptidase D-ALA esterase/amidase"/>
    <property type="match status" value="1"/>
</dbReference>
<dbReference type="GO" id="GO:0006526">
    <property type="term" value="P:L-arginine biosynthetic process"/>
    <property type="evidence" value="ECO:0007669"/>
    <property type="project" value="UniProtKB-UniRule"/>
</dbReference>
<evidence type="ECO:0000313" key="12">
    <source>
        <dbReference type="Proteomes" id="UP000310158"/>
    </source>
</evidence>
<sequence length="454" mass="48503">MAPRLASVWKRFSSTATSTFTAKSVPSKIHLHQPIPDECFPKGYTLTGIHCGVKKDPNAFDLAVLLSTTPTPTSTAACFTRNAFKAAPVTVSQEVLTRSAGRARALVVNSGCANAVTGKQGIEDAWAMVRATDALLGTSSNTNETLVMSTGVIGQHLPIAKIVAGIQNKSSESLGAGFAAWDRFARAFMTTDTFPKLRARTFTVGGENTYRLAGVDKGAGMIHPNMAPHATLLGCIATDAAVSPRSLQSALTYAVDRSFNSISVDGDMSTNDTIVIMANGAAEGTEIDEERDRASYEAFRDELTDFAQNLAQLVVRDGEGATKFVTVSVDGAISYEDAHKVASRISTSALVKTALYGEDANWGRILAATGSIPLSTPLDPTRVSVSFIPTDGSKPLPLLVNGEPEKVDEVRAKEIVSLEDLEIRVDLGLGKESAKYWTCDFSYEYVRINGDYRS</sequence>
<evidence type="ECO:0000256" key="8">
    <source>
        <dbReference type="ARBA" id="ARBA00023268"/>
    </source>
</evidence>
<dbReference type="AlphaFoldDB" id="A0A4S4M4N9"/>
<dbReference type="EMBL" id="SGPL01000095">
    <property type="protein sequence ID" value="THH17840.1"/>
    <property type="molecule type" value="Genomic_DNA"/>
</dbReference>
<name>A0A4S4M4N9_9AGAM</name>
<evidence type="ECO:0000256" key="2">
    <source>
        <dbReference type="ARBA" id="ARBA00006774"/>
    </source>
</evidence>
<comment type="similarity">
    <text evidence="2 10">Belongs to the ArgJ family.</text>
</comment>
<comment type="catalytic activity">
    <reaction evidence="10">
        <text>L-glutamate + acetyl-CoA = N-acetyl-L-glutamate + CoA + H(+)</text>
        <dbReference type="Rhea" id="RHEA:24292"/>
        <dbReference type="ChEBI" id="CHEBI:15378"/>
        <dbReference type="ChEBI" id="CHEBI:29985"/>
        <dbReference type="ChEBI" id="CHEBI:44337"/>
        <dbReference type="ChEBI" id="CHEBI:57287"/>
        <dbReference type="ChEBI" id="CHEBI:57288"/>
        <dbReference type="EC" id="2.3.1.1"/>
    </reaction>
</comment>
<dbReference type="Gene3D" id="3.30.2330.10">
    <property type="entry name" value="arginine biosynthesis bifunctional protein suprefamily"/>
    <property type="match status" value="1"/>
</dbReference>
<protein>
    <recommendedName>
        <fullName evidence="10">Arginine biosynthesis bifunctional protein ArgJ, mitochondrial</fullName>
    </recommendedName>
    <domain>
        <recommendedName>
            <fullName evidence="10">Glutamate N-acetyltransferase</fullName>
            <shortName evidence="10">GAT</shortName>
            <ecNumber evidence="10">2.3.1.35</ecNumber>
        </recommendedName>
        <alternativeName>
            <fullName evidence="10">Ornithine acetyltransferase</fullName>
            <shortName evidence="10">OATase</shortName>
        </alternativeName>
        <alternativeName>
            <fullName evidence="10">Ornithine transacetylase</fullName>
        </alternativeName>
    </domain>
    <domain>
        <recommendedName>
            <fullName evidence="10">Amino-acid acetyltransferase</fullName>
            <ecNumber evidence="10">2.3.1.1</ecNumber>
        </recommendedName>
        <alternativeName>
            <fullName evidence="10">N-acetylglutamate synthase</fullName>
            <shortName evidence="10">AGS</shortName>
        </alternativeName>
    </domain>
    <component>
        <recommendedName>
            <fullName evidence="10">Arginine biosynthesis bifunctional protein ArgJ alpha chain</fullName>
        </recommendedName>
    </component>
    <component>
        <recommendedName>
            <fullName evidence="10">Arginine biosynthesis bifunctional protein ArgJ beta chain</fullName>
        </recommendedName>
    </component>
</protein>
<dbReference type="InterPro" id="IPR016117">
    <property type="entry name" value="ArgJ-like_dom_sf"/>
</dbReference>
<evidence type="ECO:0000256" key="7">
    <source>
        <dbReference type="ARBA" id="ARBA00023128"/>
    </source>
</evidence>
<feature type="binding site" evidence="10">
    <location>
        <position position="217"/>
    </location>
    <ligand>
        <name>substrate</name>
    </ligand>
</feature>
<feature type="active site" description="Nucleophile" evidence="10">
    <location>
        <position position="231"/>
    </location>
</feature>
<evidence type="ECO:0000256" key="6">
    <source>
        <dbReference type="ARBA" id="ARBA00022813"/>
    </source>
</evidence>
<keyword evidence="6 10" id="KW-0068">Autocatalytic cleavage</keyword>
<dbReference type="PANTHER" id="PTHR23100:SF0">
    <property type="entry name" value="ARGININE BIOSYNTHESIS BIFUNCTIONAL PROTEIN ARGJ, MITOCHONDRIAL"/>
    <property type="match status" value="1"/>
</dbReference>
<dbReference type="Gene3D" id="3.10.20.340">
    <property type="entry name" value="ArgJ beta chain, C-terminal domain"/>
    <property type="match status" value="1"/>
</dbReference>
<comment type="PTM">
    <text evidence="10">The alpha and beta chains are autoproteolytically processed from a single precursor protein within the mitochondrion.</text>
</comment>
<dbReference type="UniPathway" id="UPA00068">
    <property type="reaction ID" value="UER00106"/>
</dbReference>
<keyword evidence="9 10" id="KW-0012">Acyltransferase</keyword>
<keyword evidence="4 10" id="KW-0028">Amino-acid biosynthesis</keyword>
<dbReference type="PANTHER" id="PTHR23100">
    <property type="entry name" value="ARGININE BIOSYNTHESIS BIFUNCTIONAL PROTEIN ARGJ"/>
    <property type="match status" value="1"/>
</dbReference>
<organism evidence="11 12">
    <name type="scientific">Bondarzewia mesenterica</name>
    <dbReference type="NCBI Taxonomy" id="1095465"/>
    <lineage>
        <taxon>Eukaryota</taxon>
        <taxon>Fungi</taxon>
        <taxon>Dikarya</taxon>
        <taxon>Basidiomycota</taxon>
        <taxon>Agaricomycotina</taxon>
        <taxon>Agaricomycetes</taxon>
        <taxon>Russulales</taxon>
        <taxon>Bondarzewiaceae</taxon>
        <taxon>Bondarzewia</taxon>
    </lineage>
</organism>
<dbReference type="HAMAP" id="MF_01106">
    <property type="entry name" value="ArgJ"/>
    <property type="match status" value="1"/>
</dbReference>
<comment type="pathway">
    <text evidence="10">Amino-acid biosynthesis; L-arginine biosynthesis; L-ornithine and N-acetyl-L-glutamate from L-glutamate and N(2)-acetyl-L-ornithine (cyclic): step 1/1.</text>
</comment>
<comment type="subunit">
    <text evidence="10">Heterodimer of an alpha and a beta chain.</text>
</comment>
<keyword evidence="12" id="KW-1185">Reference proteome</keyword>
<dbReference type="Proteomes" id="UP000310158">
    <property type="component" value="Unassembled WGS sequence"/>
</dbReference>
<comment type="catalytic activity">
    <reaction evidence="10">
        <text>N(2)-acetyl-L-ornithine + L-glutamate = N-acetyl-L-glutamate + L-ornithine</text>
        <dbReference type="Rhea" id="RHEA:15349"/>
        <dbReference type="ChEBI" id="CHEBI:29985"/>
        <dbReference type="ChEBI" id="CHEBI:44337"/>
        <dbReference type="ChEBI" id="CHEBI:46911"/>
        <dbReference type="ChEBI" id="CHEBI:57805"/>
        <dbReference type="EC" id="2.3.1.35"/>
    </reaction>
</comment>
<accession>A0A4S4M4N9</accession>
<keyword evidence="8 10" id="KW-0511">Multifunctional enzyme</keyword>
<feature type="binding site" evidence="10">
    <location>
        <position position="449"/>
    </location>
    <ligand>
        <name>substrate</name>
    </ligand>
</feature>
<evidence type="ECO:0000256" key="9">
    <source>
        <dbReference type="ARBA" id="ARBA00023315"/>
    </source>
</evidence>
<dbReference type="OrthoDB" id="2017946at2759"/>
<feature type="binding site" evidence="10">
    <location>
        <position position="454"/>
    </location>
    <ligand>
        <name>substrate</name>
    </ligand>
</feature>
<dbReference type="InterPro" id="IPR002813">
    <property type="entry name" value="Arg_biosynth_ArgJ"/>
</dbReference>
<evidence type="ECO:0000256" key="5">
    <source>
        <dbReference type="ARBA" id="ARBA00022679"/>
    </source>
</evidence>
<feature type="site" description="Involved in the stabilization of negative charge on the oxyanion by the formation of the oxyanion hole" evidence="10">
    <location>
        <position position="150"/>
    </location>
</feature>
<evidence type="ECO:0000256" key="4">
    <source>
        <dbReference type="ARBA" id="ARBA00022605"/>
    </source>
</evidence>
<feature type="chain" id="PRO_5023356694" description="Arginine biosynthesis bifunctional protein ArgJ beta chain" evidence="10">
    <location>
        <begin position="231"/>
        <end position="454"/>
    </location>
</feature>
<comment type="function">
    <text evidence="10">Catalyzes two activities which are involved in the cyclic version of arginine biosynthesis: the synthesis of acetylglutamate from glutamate and acetyl-CoA, and of ornithine by transacetylation between acetylornithine and glutamate.</text>
</comment>
<dbReference type="InterPro" id="IPR042195">
    <property type="entry name" value="ArgJ_beta_C"/>
</dbReference>
<proteinExistence type="inferred from homology"/>
<dbReference type="SUPFAM" id="SSF56266">
    <property type="entry name" value="DmpA/ArgJ-like"/>
    <property type="match status" value="1"/>
</dbReference>
<comment type="subcellular location">
    <subcellularLocation>
        <location evidence="1 10">Mitochondrion matrix</location>
    </subcellularLocation>
</comment>
<reference evidence="11 12" key="1">
    <citation type="submission" date="2019-02" db="EMBL/GenBank/DDBJ databases">
        <title>Genome sequencing of the rare red list fungi Bondarzewia mesenterica.</title>
        <authorList>
            <person name="Buettner E."/>
            <person name="Kellner H."/>
        </authorList>
    </citation>
    <scope>NUCLEOTIDE SEQUENCE [LARGE SCALE GENOMIC DNA]</scope>
    <source>
        <strain evidence="11 12">DSM 108281</strain>
    </source>
</reference>